<evidence type="ECO:0000313" key="1">
    <source>
        <dbReference type="EMBL" id="MCX7570941.1"/>
    </source>
</evidence>
<dbReference type="EMBL" id="JAPMLT010000007">
    <property type="protein sequence ID" value="MCX7570941.1"/>
    <property type="molecule type" value="Genomic_DNA"/>
</dbReference>
<keyword evidence="2" id="KW-1185">Reference proteome</keyword>
<sequence length="108" mass="11876">MSKIDMRVALTPKEALEKVLNRQTADLVHEEFHDLGAGRQMGTLVFEKYYFRAGNRAALVVIADNLQGVTEVRIVATGSGRGVFFKMDSGAATDFARSVEEILADDQV</sequence>
<comment type="caution">
    <text evidence="1">The sequence shown here is derived from an EMBL/GenBank/DDBJ whole genome shotgun (WGS) entry which is preliminary data.</text>
</comment>
<dbReference type="Pfam" id="PF19524">
    <property type="entry name" value="DUF6054"/>
    <property type="match status" value="1"/>
</dbReference>
<organism evidence="1 2">
    <name type="scientific">Tumebacillus lacus</name>
    <dbReference type="NCBI Taxonomy" id="2995335"/>
    <lineage>
        <taxon>Bacteria</taxon>
        <taxon>Bacillati</taxon>
        <taxon>Bacillota</taxon>
        <taxon>Bacilli</taxon>
        <taxon>Bacillales</taxon>
        <taxon>Alicyclobacillaceae</taxon>
        <taxon>Tumebacillus</taxon>
    </lineage>
</organism>
<evidence type="ECO:0000313" key="2">
    <source>
        <dbReference type="Proteomes" id="UP001208017"/>
    </source>
</evidence>
<accession>A0ABT3X3C1</accession>
<proteinExistence type="predicted"/>
<name>A0ABT3X3C1_9BACL</name>
<reference evidence="1 2" key="1">
    <citation type="submission" date="2022-11" db="EMBL/GenBank/DDBJ databases">
        <title>Study of microbial diversity in lake waters.</title>
        <authorList>
            <person name="Zhang J."/>
        </authorList>
    </citation>
    <scope>NUCLEOTIDE SEQUENCE [LARGE SCALE GENOMIC DNA]</scope>
    <source>
        <strain evidence="1 2">DT12</strain>
    </source>
</reference>
<dbReference type="RefSeq" id="WP_267152185.1">
    <property type="nucleotide sequence ID" value="NZ_JAPMLT010000007.1"/>
</dbReference>
<protein>
    <submittedName>
        <fullName evidence="1">DUF6054 family protein</fullName>
    </submittedName>
</protein>
<dbReference type="InterPro" id="IPR046117">
    <property type="entry name" value="DUF6054"/>
</dbReference>
<dbReference type="Proteomes" id="UP001208017">
    <property type="component" value="Unassembled WGS sequence"/>
</dbReference>
<gene>
    <name evidence="1" type="ORF">OS242_13410</name>
</gene>